<name>A0A9X2YZ54_9MYCO</name>
<proteinExistence type="predicted"/>
<gene>
    <name evidence="3" type="ORF">H7K45_06865</name>
</gene>
<protein>
    <recommendedName>
        <fullName evidence="5">Chitin-binding protein</fullName>
    </recommendedName>
</protein>
<feature type="region of interest" description="Disordered" evidence="1">
    <location>
        <begin position="27"/>
        <end position="85"/>
    </location>
</feature>
<feature type="chain" id="PRO_5040867033" description="Chitin-binding protein" evidence="2">
    <location>
        <begin position="31"/>
        <end position="99"/>
    </location>
</feature>
<dbReference type="AlphaFoldDB" id="A0A9X2YZ54"/>
<dbReference type="EMBL" id="JACKVK010000004">
    <property type="protein sequence ID" value="MCV7420255.1"/>
    <property type="molecule type" value="Genomic_DNA"/>
</dbReference>
<evidence type="ECO:0000256" key="2">
    <source>
        <dbReference type="SAM" id="SignalP"/>
    </source>
</evidence>
<comment type="caution">
    <text evidence="3">The sequence shown here is derived from an EMBL/GenBank/DDBJ whole genome shotgun (WGS) entry which is preliminary data.</text>
</comment>
<dbReference type="Proteomes" id="UP001141629">
    <property type="component" value="Unassembled WGS sequence"/>
</dbReference>
<feature type="compositionally biased region" description="Low complexity" evidence="1">
    <location>
        <begin position="27"/>
        <end position="41"/>
    </location>
</feature>
<feature type="compositionally biased region" description="Gly residues" evidence="1">
    <location>
        <begin position="73"/>
        <end position="85"/>
    </location>
</feature>
<feature type="compositionally biased region" description="Pro residues" evidence="1">
    <location>
        <begin position="62"/>
        <end position="71"/>
    </location>
</feature>
<feature type="compositionally biased region" description="Gly residues" evidence="1">
    <location>
        <begin position="51"/>
        <end position="61"/>
    </location>
</feature>
<evidence type="ECO:0008006" key="5">
    <source>
        <dbReference type="Google" id="ProtNLM"/>
    </source>
</evidence>
<keyword evidence="4" id="KW-1185">Reference proteome</keyword>
<dbReference type="RefSeq" id="WP_263995030.1">
    <property type="nucleotide sequence ID" value="NZ_JACKVK010000004.1"/>
</dbReference>
<keyword evidence="2" id="KW-0732">Signal</keyword>
<accession>A0A9X2YZ54</accession>
<feature type="signal peptide" evidence="2">
    <location>
        <begin position="1"/>
        <end position="30"/>
    </location>
</feature>
<organism evidence="3 4">
    <name type="scientific">Mycobacterium yunnanensis</name>
    <dbReference type="NCBI Taxonomy" id="368477"/>
    <lineage>
        <taxon>Bacteria</taxon>
        <taxon>Bacillati</taxon>
        <taxon>Actinomycetota</taxon>
        <taxon>Actinomycetes</taxon>
        <taxon>Mycobacteriales</taxon>
        <taxon>Mycobacteriaceae</taxon>
        <taxon>Mycobacterium</taxon>
    </lineage>
</organism>
<evidence type="ECO:0000313" key="3">
    <source>
        <dbReference type="EMBL" id="MCV7420255.1"/>
    </source>
</evidence>
<reference evidence="3" key="1">
    <citation type="submission" date="2020-07" db="EMBL/GenBank/DDBJ databases">
        <authorList>
            <person name="Pettersson B.M.F."/>
            <person name="Behra P.R.K."/>
            <person name="Ramesh M."/>
            <person name="Das S."/>
            <person name="Dasgupta S."/>
            <person name="Kirsebom L.A."/>
        </authorList>
    </citation>
    <scope>NUCLEOTIDE SEQUENCE</scope>
    <source>
        <strain evidence="3">DSM 44838</strain>
    </source>
</reference>
<evidence type="ECO:0000313" key="4">
    <source>
        <dbReference type="Proteomes" id="UP001141629"/>
    </source>
</evidence>
<sequence>MKSTTIISGIALAGGLSAAALGLSSGVANAAPAPGGTPIPAHWGPPPPGPGWGGPGPAGWGGPPPPPPPAPWNGGGPIPGGWNGGWEPIGGFCLGPFCV</sequence>
<reference evidence="3" key="2">
    <citation type="journal article" date="2022" name="BMC Genomics">
        <title>Comparative genome analysis of mycobacteria focusing on tRNA and non-coding RNA.</title>
        <authorList>
            <person name="Behra P.R.K."/>
            <person name="Pettersson B.M.F."/>
            <person name="Ramesh M."/>
            <person name="Das S."/>
            <person name="Dasgupta S."/>
            <person name="Kirsebom L.A."/>
        </authorList>
    </citation>
    <scope>NUCLEOTIDE SEQUENCE</scope>
    <source>
        <strain evidence="3">DSM 44838</strain>
    </source>
</reference>
<evidence type="ECO:0000256" key="1">
    <source>
        <dbReference type="SAM" id="MobiDB-lite"/>
    </source>
</evidence>